<dbReference type="EMBL" id="JRPY01000027">
    <property type="protein sequence ID" value="KJX75658.1"/>
    <property type="molecule type" value="Genomic_DNA"/>
</dbReference>
<dbReference type="RefSeq" id="WP_045842538.1">
    <property type="nucleotide sequence ID" value="NZ_CP083405.1"/>
</dbReference>
<protein>
    <submittedName>
        <fullName evidence="2">PE family protein</fullName>
    </submittedName>
</protein>
<proteinExistence type="predicted"/>
<dbReference type="AlphaFoldDB" id="A0A0F4ES49"/>
<evidence type="ECO:0000313" key="2">
    <source>
        <dbReference type="EMBL" id="KJX75658.1"/>
    </source>
</evidence>
<evidence type="ECO:0000259" key="1">
    <source>
        <dbReference type="Pfam" id="PF00934"/>
    </source>
</evidence>
<reference evidence="2 3" key="1">
    <citation type="journal article" date="2015" name="Proc. Natl. Acad. Sci. U.S.A.">
        <title>Insight into the evolution and origin of leprosy bacilli from the genome sequence of Mycobacterium lepromatosis.</title>
        <authorList>
            <person name="Singh P."/>
            <person name="Benjak A."/>
            <person name="Schuenemann V.J."/>
            <person name="Herbig A."/>
            <person name="Avanzi C."/>
            <person name="Busso P."/>
            <person name="Nieselt K."/>
            <person name="Krause J."/>
            <person name="Vera-Cabrera L."/>
            <person name="Cole S.T."/>
        </authorList>
    </citation>
    <scope>NUCLEOTIDE SEQUENCE [LARGE SCALE GENOMIC DNA]</scope>
    <source>
        <strain evidence="2 3">Mx1-22A</strain>
    </source>
</reference>
<dbReference type="Pfam" id="PF00934">
    <property type="entry name" value="PE"/>
    <property type="match status" value="1"/>
</dbReference>
<comment type="caution">
    <text evidence="2">The sequence shown here is derived from an EMBL/GenBank/DDBJ whole genome shotgun (WGS) entry which is preliminary data.</text>
</comment>
<sequence>MTLRVMSEGLEGASATIGAVTSHVVTMHAEAAPFIVTPGSDSVSVQNAVGFSVCGCQYVAMTAQRVEEFGRSGVGGAESSIGYALRDALVAASHLGGGL</sequence>
<name>A0A0F4ES49_9MYCO</name>
<evidence type="ECO:0000313" key="3">
    <source>
        <dbReference type="Proteomes" id="UP000053699"/>
    </source>
</evidence>
<feature type="domain" description="PE" evidence="1">
    <location>
        <begin position="4"/>
        <end position="88"/>
    </location>
</feature>
<gene>
    <name evidence="2" type="ORF">MLPM_0538</name>
</gene>
<dbReference type="Proteomes" id="UP000053699">
    <property type="component" value="Unassembled WGS sequence"/>
</dbReference>
<dbReference type="InterPro" id="IPR038332">
    <property type="entry name" value="PPE_sf"/>
</dbReference>
<organism evidence="2 3">
    <name type="scientific">Mycobacterium lepromatosis</name>
    <dbReference type="NCBI Taxonomy" id="480418"/>
    <lineage>
        <taxon>Bacteria</taxon>
        <taxon>Bacillati</taxon>
        <taxon>Actinomycetota</taxon>
        <taxon>Actinomycetes</taxon>
        <taxon>Mycobacteriales</taxon>
        <taxon>Mycobacteriaceae</taxon>
        <taxon>Mycobacterium</taxon>
    </lineage>
</organism>
<accession>A0A0F4ES49</accession>
<dbReference type="STRING" id="480418.GCA_000975265_00103"/>
<dbReference type="InterPro" id="IPR000084">
    <property type="entry name" value="PE-PGRS_N"/>
</dbReference>
<dbReference type="PATRIC" id="fig|480418.6.peg.1125"/>
<dbReference type="SUPFAM" id="SSF140459">
    <property type="entry name" value="PE/PPE dimer-like"/>
    <property type="match status" value="1"/>
</dbReference>
<keyword evidence="3" id="KW-1185">Reference proteome</keyword>
<dbReference type="OrthoDB" id="4753018at2"/>